<proteinExistence type="predicted"/>
<gene>
    <name evidence="1" type="ORF">GGX14DRAFT_407955</name>
</gene>
<dbReference type="EMBL" id="JARJCW010000148">
    <property type="protein sequence ID" value="KAJ7190518.1"/>
    <property type="molecule type" value="Genomic_DNA"/>
</dbReference>
<dbReference type="AlphaFoldDB" id="A0AAD6Y1T1"/>
<sequence>MCLLFRIGNTSNARLRRINSVTSYHRKVPLLLPLPHFYFYNFCTYSPRKKFPEYFDRLPAVIRGDPQHHTSTTRSCRHLSKNVMAELGWVRIYFIVSYFWPEPRTFHLARCDSLVAAQAEVHEHRHGILVAPYVRARAGAQEDGNAAGAAQCAARAAVPADRLWDVRSRAGASHTHAGPGAALRAVSGEYLERSSSAASSAAVYAWGAATGGRGYIESGMTK</sequence>
<evidence type="ECO:0000313" key="2">
    <source>
        <dbReference type="Proteomes" id="UP001219525"/>
    </source>
</evidence>
<reference evidence="1" key="1">
    <citation type="submission" date="2023-03" db="EMBL/GenBank/DDBJ databases">
        <title>Massive genome expansion in bonnet fungi (Mycena s.s.) driven by repeated elements and novel gene families across ecological guilds.</title>
        <authorList>
            <consortium name="Lawrence Berkeley National Laboratory"/>
            <person name="Harder C.B."/>
            <person name="Miyauchi S."/>
            <person name="Viragh M."/>
            <person name="Kuo A."/>
            <person name="Thoen E."/>
            <person name="Andreopoulos B."/>
            <person name="Lu D."/>
            <person name="Skrede I."/>
            <person name="Drula E."/>
            <person name="Henrissat B."/>
            <person name="Morin E."/>
            <person name="Kohler A."/>
            <person name="Barry K."/>
            <person name="LaButti K."/>
            <person name="Morin E."/>
            <person name="Salamov A."/>
            <person name="Lipzen A."/>
            <person name="Mereny Z."/>
            <person name="Hegedus B."/>
            <person name="Baldrian P."/>
            <person name="Stursova M."/>
            <person name="Weitz H."/>
            <person name="Taylor A."/>
            <person name="Grigoriev I.V."/>
            <person name="Nagy L.G."/>
            <person name="Martin F."/>
            <person name="Kauserud H."/>
        </authorList>
    </citation>
    <scope>NUCLEOTIDE SEQUENCE</scope>
    <source>
        <strain evidence="1">9144</strain>
    </source>
</reference>
<protein>
    <submittedName>
        <fullName evidence="1">Uncharacterized protein</fullName>
    </submittedName>
</protein>
<accession>A0AAD6Y1T1</accession>
<name>A0AAD6Y1T1_9AGAR</name>
<organism evidence="1 2">
    <name type="scientific">Mycena pura</name>
    <dbReference type="NCBI Taxonomy" id="153505"/>
    <lineage>
        <taxon>Eukaryota</taxon>
        <taxon>Fungi</taxon>
        <taxon>Dikarya</taxon>
        <taxon>Basidiomycota</taxon>
        <taxon>Agaricomycotina</taxon>
        <taxon>Agaricomycetes</taxon>
        <taxon>Agaricomycetidae</taxon>
        <taxon>Agaricales</taxon>
        <taxon>Marasmiineae</taxon>
        <taxon>Mycenaceae</taxon>
        <taxon>Mycena</taxon>
    </lineage>
</organism>
<dbReference type="Proteomes" id="UP001219525">
    <property type="component" value="Unassembled WGS sequence"/>
</dbReference>
<comment type="caution">
    <text evidence="1">The sequence shown here is derived from an EMBL/GenBank/DDBJ whole genome shotgun (WGS) entry which is preliminary data.</text>
</comment>
<keyword evidence="2" id="KW-1185">Reference proteome</keyword>
<evidence type="ECO:0000313" key="1">
    <source>
        <dbReference type="EMBL" id="KAJ7190518.1"/>
    </source>
</evidence>